<accession>A0AAD7DNS7</accession>
<feature type="region of interest" description="Disordered" evidence="1">
    <location>
        <begin position="156"/>
        <end position="188"/>
    </location>
</feature>
<feature type="compositionally biased region" description="Basic and acidic residues" evidence="1">
    <location>
        <begin position="156"/>
        <end position="176"/>
    </location>
</feature>
<organism evidence="2 3">
    <name type="scientific">Mycena rosella</name>
    <name type="common">Pink bonnet</name>
    <name type="synonym">Agaricus rosellus</name>
    <dbReference type="NCBI Taxonomy" id="1033263"/>
    <lineage>
        <taxon>Eukaryota</taxon>
        <taxon>Fungi</taxon>
        <taxon>Dikarya</taxon>
        <taxon>Basidiomycota</taxon>
        <taxon>Agaricomycotina</taxon>
        <taxon>Agaricomycetes</taxon>
        <taxon>Agaricomycetidae</taxon>
        <taxon>Agaricales</taxon>
        <taxon>Marasmiineae</taxon>
        <taxon>Mycenaceae</taxon>
        <taxon>Mycena</taxon>
    </lineage>
</organism>
<dbReference type="AlphaFoldDB" id="A0AAD7DNS7"/>
<evidence type="ECO:0000313" key="2">
    <source>
        <dbReference type="EMBL" id="KAJ7693947.1"/>
    </source>
</evidence>
<dbReference type="Proteomes" id="UP001221757">
    <property type="component" value="Unassembled WGS sequence"/>
</dbReference>
<comment type="caution">
    <text evidence="2">The sequence shown here is derived from an EMBL/GenBank/DDBJ whole genome shotgun (WGS) entry which is preliminary data.</text>
</comment>
<sequence length="188" mass="20444">MASDPENDPRVAQISAGLILPALASAEAVSEDATAAALAELPHFTGAFVNAVRANDFAPLGSALTNLLTKTVVAAHASAVEAFVTHAWQQHQSETLAAETAAKLQDENWDLRDLVSYQCHKLEMLTTARQRADERSARAIEALEELQCELALKRTAEDLESDLPPKTEEHDEHDGPARPTKRLKTERT</sequence>
<gene>
    <name evidence="2" type="ORF">B0H17DRAFT_1199620</name>
</gene>
<proteinExistence type="predicted"/>
<dbReference type="EMBL" id="JARKIE010000044">
    <property type="protein sequence ID" value="KAJ7693947.1"/>
    <property type="molecule type" value="Genomic_DNA"/>
</dbReference>
<reference evidence="2" key="1">
    <citation type="submission" date="2023-03" db="EMBL/GenBank/DDBJ databases">
        <title>Massive genome expansion in bonnet fungi (Mycena s.s.) driven by repeated elements and novel gene families across ecological guilds.</title>
        <authorList>
            <consortium name="Lawrence Berkeley National Laboratory"/>
            <person name="Harder C.B."/>
            <person name="Miyauchi S."/>
            <person name="Viragh M."/>
            <person name="Kuo A."/>
            <person name="Thoen E."/>
            <person name="Andreopoulos B."/>
            <person name="Lu D."/>
            <person name="Skrede I."/>
            <person name="Drula E."/>
            <person name="Henrissat B."/>
            <person name="Morin E."/>
            <person name="Kohler A."/>
            <person name="Barry K."/>
            <person name="LaButti K."/>
            <person name="Morin E."/>
            <person name="Salamov A."/>
            <person name="Lipzen A."/>
            <person name="Mereny Z."/>
            <person name="Hegedus B."/>
            <person name="Baldrian P."/>
            <person name="Stursova M."/>
            <person name="Weitz H."/>
            <person name="Taylor A."/>
            <person name="Grigoriev I.V."/>
            <person name="Nagy L.G."/>
            <person name="Martin F."/>
            <person name="Kauserud H."/>
        </authorList>
    </citation>
    <scope>NUCLEOTIDE SEQUENCE</scope>
    <source>
        <strain evidence="2">CBHHK067</strain>
    </source>
</reference>
<evidence type="ECO:0000256" key="1">
    <source>
        <dbReference type="SAM" id="MobiDB-lite"/>
    </source>
</evidence>
<name>A0AAD7DNS7_MYCRO</name>
<evidence type="ECO:0000313" key="3">
    <source>
        <dbReference type="Proteomes" id="UP001221757"/>
    </source>
</evidence>
<keyword evidence="3" id="KW-1185">Reference proteome</keyword>
<protein>
    <submittedName>
        <fullName evidence="2">Uncharacterized protein</fullName>
    </submittedName>
</protein>